<feature type="domain" description="HNH nuclease" evidence="2">
    <location>
        <begin position="79"/>
        <end position="122"/>
    </location>
</feature>
<reference evidence="3" key="1">
    <citation type="journal article" date="2021" name="Proc. Natl. Acad. Sci. U.S.A.">
        <title>A Catalog of Tens of Thousands of Viruses from Human Metagenomes Reveals Hidden Associations with Chronic Diseases.</title>
        <authorList>
            <person name="Tisza M.J."/>
            <person name="Buck C.B."/>
        </authorList>
    </citation>
    <scope>NUCLEOTIDE SEQUENCE</scope>
    <source>
        <strain evidence="3">Ct5co22</strain>
    </source>
</reference>
<dbReference type="Gene3D" id="3.90.75.20">
    <property type="match status" value="1"/>
</dbReference>
<dbReference type="InterPro" id="IPR003615">
    <property type="entry name" value="HNH_nuc"/>
</dbReference>
<keyword evidence="3" id="KW-0378">Hydrolase</keyword>
<feature type="domain" description="NUMOD4" evidence="1">
    <location>
        <begin position="26"/>
        <end position="70"/>
    </location>
</feature>
<dbReference type="GO" id="GO:0004519">
    <property type="term" value="F:endonuclease activity"/>
    <property type="evidence" value="ECO:0007669"/>
    <property type="project" value="UniProtKB-KW"/>
</dbReference>
<evidence type="ECO:0000259" key="1">
    <source>
        <dbReference type="Pfam" id="PF07463"/>
    </source>
</evidence>
<dbReference type="InterPro" id="IPR044925">
    <property type="entry name" value="His-Me_finger_sf"/>
</dbReference>
<organism evidence="3">
    <name type="scientific">Siphoviridae sp. ct5co22</name>
    <dbReference type="NCBI Taxonomy" id="2826294"/>
    <lineage>
        <taxon>Viruses</taxon>
        <taxon>Duplodnaviria</taxon>
        <taxon>Heunggongvirae</taxon>
        <taxon>Uroviricota</taxon>
        <taxon>Caudoviricetes</taxon>
    </lineage>
</organism>
<dbReference type="Pfam" id="PF07463">
    <property type="entry name" value="NUMOD4"/>
    <property type="match status" value="1"/>
</dbReference>
<keyword evidence="3" id="KW-0540">Nuclease</keyword>
<evidence type="ECO:0000313" key="3">
    <source>
        <dbReference type="EMBL" id="DAE22586.1"/>
    </source>
</evidence>
<accession>A0A8S5QUE4</accession>
<dbReference type="GO" id="GO:0016788">
    <property type="term" value="F:hydrolase activity, acting on ester bonds"/>
    <property type="evidence" value="ECO:0007669"/>
    <property type="project" value="InterPro"/>
</dbReference>
<dbReference type="SUPFAM" id="SSF54060">
    <property type="entry name" value="His-Me finger endonucleases"/>
    <property type="match status" value="1"/>
</dbReference>
<protein>
    <submittedName>
        <fullName evidence="3">Homing endonuclease</fullName>
    </submittedName>
</protein>
<proteinExistence type="predicted"/>
<sequence>MRCHAWRGMLPPHLLIERRLRIMKNEIWKEICGLEGRYKVSNTGRVWSVKTNRERKLVKDKNGYLQIHITKNREDMWPKVHRLVAEAFIPNPNLYPVVNHKNENKMDNRAENLEWCTKAYNNAYGSKGRAVVRVSLENNEKKRYATIADAARKNKIDSKTIYRWCQKDGGIGRGHRWWFEDEMIKREW</sequence>
<keyword evidence="3" id="KW-0255">Endonuclease</keyword>
<dbReference type="Pfam" id="PF13392">
    <property type="entry name" value="HNH_3"/>
    <property type="match status" value="1"/>
</dbReference>
<dbReference type="EMBL" id="BK015735">
    <property type="protein sequence ID" value="DAE22586.1"/>
    <property type="molecule type" value="Genomic_DNA"/>
</dbReference>
<evidence type="ECO:0000259" key="2">
    <source>
        <dbReference type="Pfam" id="PF13392"/>
    </source>
</evidence>
<dbReference type="InterPro" id="IPR010902">
    <property type="entry name" value="NUMOD4"/>
</dbReference>
<name>A0A8S5QUE4_9CAUD</name>